<dbReference type="AlphaFoldDB" id="A0A5A9YXA5"/>
<accession>A0A5A9YXA5</accession>
<name>A0A5A9YXA5_9RHOB</name>
<organism evidence="1 2">
    <name type="scientific">Aquicoccus porphyridii</name>
    <dbReference type="NCBI Taxonomy" id="1852029"/>
    <lineage>
        <taxon>Bacteria</taxon>
        <taxon>Pseudomonadati</taxon>
        <taxon>Pseudomonadota</taxon>
        <taxon>Alphaproteobacteria</taxon>
        <taxon>Rhodobacterales</taxon>
        <taxon>Paracoccaceae</taxon>
        <taxon>Aquicoccus</taxon>
    </lineage>
</organism>
<feature type="non-terminal residue" evidence="1">
    <location>
        <position position="74"/>
    </location>
</feature>
<dbReference type="EMBL" id="VINQ01000034">
    <property type="protein sequence ID" value="KAA0909541.1"/>
    <property type="molecule type" value="Genomic_DNA"/>
</dbReference>
<proteinExistence type="predicted"/>
<dbReference type="Proteomes" id="UP000325291">
    <property type="component" value="Unassembled WGS sequence"/>
</dbReference>
<comment type="caution">
    <text evidence="1">The sequence shown here is derived from an EMBL/GenBank/DDBJ whole genome shotgun (WGS) entry which is preliminary data.</text>
</comment>
<reference evidence="1 2" key="1">
    <citation type="submission" date="2019-07" db="EMBL/GenBank/DDBJ databases">
        <title>Aquicoccus porphyridii gen. nov., sp. nov., isolated from a small marine red alga, Porphyridium marinum.</title>
        <authorList>
            <person name="Liu L."/>
        </authorList>
    </citation>
    <scope>NUCLEOTIDE SEQUENCE [LARGE SCALE GENOMIC DNA]</scope>
    <source>
        <strain evidence="1 2">L1 8-17</strain>
    </source>
</reference>
<sequence length="74" mass="8071">MEQPPLLDVAPSAVGHGRASFHTASAEAVWKLQHVVCLLRDGSACMSGFIGGVDRDQVTLFPERLEDWIGEDHL</sequence>
<keyword evidence="2" id="KW-1185">Reference proteome</keyword>
<protein>
    <submittedName>
        <fullName evidence="1">Uncharacterized protein</fullName>
    </submittedName>
</protein>
<evidence type="ECO:0000313" key="2">
    <source>
        <dbReference type="Proteomes" id="UP000325291"/>
    </source>
</evidence>
<gene>
    <name evidence="1" type="ORF">FLO80_21175</name>
</gene>
<evidence type="ECO:0000313" key="1">
    <source>
        <dbReference type="EMBL" id="KAA0909541.1"/>
    </source>
</evidence>